<evidence type="ECO:0000313" key="2">
    <source>
        <dbReference type="EMBL" id="RRK34406.1"/>
    </source>
</evidence>
<comment type="caution">
    <text evidence="2">The sequence shown here is derived from an EMBL/GenBank/DDBJ whole genome shotgun (WGS) entry which is preliminary data.</text>
</comment>
<keyword evidence="1" id="KW-1133">Transmembrane helix</keyword>
<gene>
    <name evidence="2" type="ORF">EBB54_26030</name>
</gene>
<feature type="transmembrane region" description="Helical" evidence="1">
    <location>
        <begin position="182"/>
        <end position="200"/>
    </location>
</feature>
<keyword evidence="3" id="KW-1185">Reference proteome</keyword>
<feature type="transmembrane region" description="Helical" evidence="1">
    <location>
        <begin position="151"/>
        <end position="170"/>
    </location>
</feature>
<proteinExistence type="predicted"/>
<feature type="transmembrane region" description="Helical" evidence="1">
    <location>
        <begin position="25"/>
        <end position="46"/>
    </location>
</feature>
<keyword evidence="1" id="KW-0812">Transmembrane</keyword>
<feature type="transmembrane region" description="Helical" evidence="1">
    <location>
        <begin position="58"/>
        <end position="86"/>
    </location>
</feature>
<keyword evidence="1" id="KW-0472">Membrane</keyword>
<organism evidence="2 3">
    <name type="scientific">Schaedlerella arabinosiphila</name>
    <dbReference type="NCBI Taxonomy" id="2044587"/>
    <lineage>
        <taxon>Bacteria</taxon>
        <taxon>Bacillati</taxon>
        <taxon>Bacillota</taxon>
        <taxon>Clostridia</taxon>
        <taxon>Lachnospirales</taxon>
        <taxon>Lachnospiraceae</taxon>
        <taxon>Schaedlerella</taxon>
    </lineage>
</organism>
<evidence type="ECO:0000313" key="3">
    <source>
        <dbReference type="Proteomes" id="UP000274920"/>
    </source>
</evidence>
<feature type="transmembrane region" description="Helical" evidence="1">
    <location>
        <begin position="220"/>
        <end position="238"/>
    </location>
</feature>
<dbReference type="AlphaFoldDB" id="A0A3R8LJ35"/>
<evidence type="ECO:0000256" key="1">
    <source>
        <dbReference type="SAM" id="Phobius"/>
    </source>
</evidence>
<sequence length="249" mass="28536">MTCEQREWSMAEQIKRALGWESRKLFYKLYIPAGTFLAVLLLIALLPEAACDFLRVHAYWAIAFVNMGLVVMLILGLIQPMVVLMTPYEDRLHPMERSGDLSESARLLARLLLGVSLLAAMILAGQLASTLMEKFATESMRWFYLNVTPDFWKVLIIGGLVQPLASLWIFLRRLGRHQEYQYVRSFFLGLFLSELIQAAAELQFLHFDPEKVPPVWILEGVWYLVMLGSAGLLFRLSLNFSRALFDEEA</sequence>
<name>A0A3R8LJ35_9FIRM</name>
<protein>
    <submittedName>
        <fullName evidence="2">Uncharacterized protein</fullName>
    </submittedName>
</protein>
<reference evidence="2" key="1">
    <citation type="submission" date="2018-10" db="EMBL/GenBank/DDBJ databases">
        <title>Schaedlerella arabinophila gen. nov. sp. nov., isolated from the mouse intestinal tract and comparative analysis with the genome of the closely related altered Schaedler flora strain ASF502.</title>
        <authorList>
            <person name="Miyake S."/>
            <person name="Soh M."/>
            <person name="Seedorf H."/>
        </authorList>
    </citation>
    <scope>NUCLEOTIDE SEQUENCE [LARGE SCALE GENOMIC DNA]</scope>
    <source>
        <strain evidence="2">DSM 106076</strain>
    </source>
</reference>
<dbReference type="Proteomes" id="UP000274920">
    <property type="component" value="Unassembled WGS sequence"/>
</dbReference>
<dbReference type="EMBL" id="RHJS01000002">
    <property type="protein sequence ID" value="RRK34406.1"/>
    <property type="molecule type" value="Genomic_DNA"/>
</dbReference>
<feature type="transmembrane region" description="Helical" evidence="1">
    <location>
        <begin position="107"/>
        <end position="131"/>
    </location>
</feature>
<accession>A0A3R8LJ35</accession>